<dbReference type="EMBL" id="JAHQIW010004394">
    <property type="protein sequence ID" value="KAJ1362199.1"/>
    <property type="molecule type" value="Genomic_DNA"/>
</dbReference>
<evidence type="ECO:0000313" key="4">
    <source>
        <dbReference type="Proteomes" id="UP001196413"/>
    </source>
</evidence>
<name>A0AAD5QUN7_PARTN</name>
<keyword evidence="4" id="KW-1185">Reference proteome</keyword>
<feature type="domain" description="Polyprotein allergen nematode" evidence="2">
    <location>
        <begin position="115"/>
        <end position="233"/>
    </location>
</feature>
<accession>A0AAD5QUN7</accession>
<reference evidence="3" key="1">
    <citation type="submission" date="2021-06" db="EMBL/GenBank/DDBJ databases">
        <title>Parelaphostrongylus tenuis whole genome reference sequence.</title>
        <authorList>
            <person name="Garwood T.J."/>
            <person name="Larsen P.A."/>
            <person name="Fountain-Jones N.M."/>
            <person name="Garbe J.R."/>
            <person name="Macchietto M.G."/>
            <person name="Kania S.A."/>
            <person name="Gerhold R.W."/>
            <person name="Richards J.E."/>
            <person name="Wolf T.M."/>
        </authorList>
    </citation>
    <scope>NUCLEOTIDE SEQUENCE</scope>
    <source>
        <strain evidence="3">MNPRO001-30</strain>
        <tissue evidence="3">Meninges</tissue>
    </source>
</reference>
<organism evidence="3 4">
    <name type="scientific">Parelaphostrongylus tenuis</name>
    <name type="common">Meningeal worm</name>
    <dbReference type="NCBI Taxonomy" id="148309"/>
    <lineage>
        <taxon>Eukaryota</taxon>
        <taxon>Metazoa</taxon>
        <taxon>Ecdysozoa</taxon>
        <taxon>Nematoda</taxon>
        <taxon>Chromadorea</taxon>
        <taxon>Rhabditida</taxon>
        <taxon>Rhabditina</taxon>
        <taxon>Rhabditomorpha</taxon>
        <taxon>Strongyloidea</taxon>
        <taxon>Metastrongylidae</taxon>
        <taxon>Parelaphostrongylus</taxon>
    </lineage>
</organism>
<feature type="domain" description="Polyprotein allergen nematode" evidence="2">
    <location>
        <begin position="1"/>
        <end position="107"/>
    </location>
</feature>
<dbReference type="Proteomes" id="UP001196413">
    <property type="component" value="Unassembled WGS sequence"/>
</dbReference>
<protein>
    <submittedName>
        <fullName evidence="3">DVA-1 polyprotein</fullName>
    </submittedName>
</protein>
<feature type="domain" description="Polyprotein allergen nematode" evidence="2">
    <location>
        <begin position="255"/>
        <end position="375"/>
    </location>
</feature>
<dbReference type="InterPro" id="IPR032487">
    <property type="entry name" value="ABA-1_nematode"/>
</dbReference>
<sequence length="385" mass="45331">MTEDQKQLMNNMKAAGDSFDEIRQKGNELFGELDTGRQVVLKEEYKEKCKKYFENISSPEEVEKMRSLYDAGNDAEIRSMVKNVVERMSGDDKQLAIKMEKLCTDVFDVKVRVHRDIDASMNRRLSWMTDEQKEEVKKMHADGKPQDEIRAKIFEFLSSLEGPAGLAAKEQARKECYKWMEDVASAEEIANLHKLHETDHDACKKKVRELLGRLPAEKKEEVEKNLAFCEEVWYGEHTHHEHPHEHHHRHLAVRRRRHLHAIDRFLDWLNPEQKSQLEGIENSEAHFDDVIAQVKKFYDMLPEEKKAELKANFKSRCTEWMKEVATPEELEDIVKLQQQENHEDLKKKLADLESRLSEEQKHTVEHLREMCSSIWEVQSTLQSTR</sequence>
<evidence type="ECO:0000259" key="2">
    <source>
        <dbReference type="Pfam" id="PF16469"/>
    </source>
</evidence>
<evidence type="ECO:0000256" key="1">
    <source>
        <dbReference type="SAM" id="Coils"/>
    </source>
</evidence>
<gene>
    <name evidence="3" type="primary">DVA1_2</name>
    <name evidence="3" type="ORF">KIN20_021665</name>
</gene>
<comment type="caution">
    <text evidence="3">The sequence shown here is derived from an EMBL/GenBank/DDBJ whole genome shotgun (WGS) entry which is preliminary data.</text>
</comment>
<feature type="coiled-coil region" evidence="1">
    <location>
        <begin position="335"/>
        <end position="362"/>
    </location>
</feature>
<evidence type="ECO:0000313" key="3">
    <source>
        <dbReference type="EMBL" id="KAJ1362199.1"/>
    </source>
</evidence>
<keyword evidence="1" id="KW-0175">Coiled coil</keyword>
<dbReference type="Gene3D" id="1.10.533.30">
    <property type="entry name" value="Nematode polyprotein allergen ABA-1"/>
    <property type="match status" value="3"/>
</dbReference>
<proteinExistence type="predicted"/>
<dbReference type="Pfam" id="PF16469">
    <property type="entry name" value="NPA"/>
    <property type="match status" value="3"/>
</dbReference>
<dbReference type="InterPro" id="IPR038289">
    <property type="entry name" value="DVA-1_sf"/>
</dbReference>
<dbReference type="AlphaFoldDB" id="A0AAD5QUN7"/>